<reference evidence="3 4" key="1">
    <citation type="submission" date="2021-08" db="EMBL/GenBank/DDBJ databases">
        <authorList>
            <person name="Tuo L."/>
        </authorList>
    </citation>
    <scope>NUCLEOTIDE SEQUENCE [LARGE SCALE GENOMIC DNA]</scope>
    <source>
        <strain evidence="3 4">JCM 31229</strain>
    </source>
</reference>
<keyword evidence="4" id="KW-1185">Reference proteome</keyword>
<comment type="caution">
    <text evidence="3">The sequence shown here is derived from an EMBL/GenBank/DDBJ whole genome shotgun (WGS) entry which is preliminary data.</text>
</comment>
<gene>
    <name evidence="3" type="ORF">K7G82_19850</name>
</gene>
<dbReference type="EMBL" id="JAINVV010000009">
    <property type="protein sequence ID" value="MBY8824569.1"/>
    <property type="molecule type" value="Genomic_DNA"/>
</dbReference>
<name>A0ABS7PUB1_9SPHN</name>
<feature type="domain" description="EfeO-type cupredoxin-like" evidence="2">
    <location>
        <begin position="8"/>
        <end position="110"/>
    </location>
</feature>
<sequence>MHAIRTFVLALLIAPTPLLAQSPAGQEIVLADFSFTPASLHLKAEQPVTLHFVNRGSGGHNFAAPEFFAAARIDRASAAVVKRGKVELAKGASTDVTLVPARGHYHVHCSHLLHSGLGMTGDISVD</sequence>
<feature type="signal peptide" evidence="1">
    <location>
        <begin position="1"/>
        <end position="20"/>
    </location>
</feature>
<dbReference type="InterPro" id="IPR008972">
    <property type="entry name" value="Cupredoxin"/>
</dbReference>
<dbReference type="SUPFAM" id="SSF49503">
    <property type="entry name" value="Cupredoxins"/>
    <property type="match status" value="1"/>
</dbReference>
<proteinExistence type="predicted"/>
<evidence type="ECO:0000313" key="4">
    <source>
        <dbReference type="Proteomes" id="UP000706039"/>
    </source>
</evidence>
<dbReference type="Pfam" id="PF13473">
    <property type="entry name" value="Cupredoxin_1"/>
    <property type="match status" value="1"/>
</dbReference>
<feature type="chain" id="PRO_5045050404" evidence="1">
    <location>
        <begin position="21"/>
        <end position="126"/>
    </location>
</feature>
<evidence type="ECO:0000256" key="1">
    <source>
        <dbReference type="SAM" id="SignalP"/>
    </source>
</evidence>
<evidence type="ECO:0000313" key="3">
    <source>
        <dbReference type="EMBL" id="MBY8824569.1"/>
    </source>
</evidence>
<dbReference type="CDD" id="cd00920">
    <property type="entry name" value="Cupredoxin"/>
    <property type="match status" value="1"/>
</dbReference>
<evidence type="ECO:0000259" key="2">
    <source>
        <dbReference type="Pfam" id="PF13473"/>
    </source>
</evidence>
<organism evidence="3 4">
    <name type="scientific">Sphingomonas colocasiae</name>
    <dbReference type="NCBI Taxonomy" id="1848973"/>
    <lineage>
        <taxon>Bacteria</taxon>
        <taxon>Pseudomonadati</taxon>
        <taxon>Pseudomonadota</taxon>
        <taxon>Alphaproteobacteria</taxon>
        <taxon>Sphingomonadales</taxon>
        <taxon>Sphingomonadaceae</taxon>
        <taxon>Sphingomonas</taxon>
    </lineage>
</organism>
<accession>A0ABS7PUB1</accession>
<dbReference type="InterPro" id="IPR028096">
    <property type="entry name" value="EfeO_Cupredoxin"/>
</dbReference>
<dbReference type="Proteomes" id="UP000706039">
    <property type="component" value="Unassembled WGS sequence"/>
</dbReference>
<keyword evidence="1" id="KW-0732">Signal</keyword>
<dbReference type="Gene3D" id="2.60.40.420">
    <property type="entry name" value="Cupredoxins - blue copper proteins"/>
    <property type="match status" value="1"/>
</dbReference>
<protein>
    <submittedName>
        <fullName evidence="3">Cupredoxin domain-containing protein</fullName>
    </submittedName>
</protein>
<dbReference type="RefSeq" id="WP_222991665.1">
    <property type="nucleotide sequence ID" value="NZ_JAINVV010000009.1"/>
</dbReference>